<dbReference type="InterPro" id="IPR036318">
    <property type="entry name" value="FAD-bd_PCMH-like_sf"/>
</dbReference>
<accession>A0ABR3A1G6</accession>
<dbReference type="EMBL" id="JBBXMP010000031">
    <property type="protein sequence ID" value="KAL0066894.1"/>
    <property type="molecule type" value="Genomic_DNA"/>
</dbReference>
<dbReference type="Proteomes" id="UP001437256">
    <property type="component" value="Unassembled WGS sequence"/>
</dbReference>
<evidence type="ECO:0000256" key="1">
    <source>
        <dbReference type="ARBA" id="ARBA00005466"/>
    </source>
</evidence>
<dbReference type="InterPro" id="IPR016169">
    <property type="entry name" value="FAD-bd_PCMH_sub2"/>
</dbReference>
<dbReference type="PANTHER" id="PTHR13878">
    <property type="entry name" value="GULONOLACTONE OXIDASE"/>
    <property type="match status" value="1"/>
</dbReference>
<dbReference type="InterPro" id="IPR050432">
    <property type="entry name" value="FAD-linked_Oxidoreductases_BP"/>
</dbReference>
<dbReference type="Gene3D" id="3.30.465.10">
    <property type="match status" value="1"/>
</dbReference>
<evidence type="ECO:0000259" key="4">
    <source>
        <dbReference type="PROSITE" id="PS51387"/>
    </source>
</evidence>
<dbReference type="SUPFAM" id="SSF56176">
    <property type="entry name" value="FAD-binding/transporter-associated domain-like"/>
    <property type="match status" value="1"/>
</dbReference>
<sequence>MFRIPLLPLIAISVLSFTFGSAGKGQDAGSSCKCLYGDACWPSESQFAELSSQLSQPLIHPVPSASACYPAENPSPDCAVVQANSFNGTWRADQAGSYQNVNFEGYIFLNGSISACHLDVSLGVPCEQGNVPPIGVDARNAGDIQAAVKFATDNNLRLVVKNTGHDYLGRSSARNGFMIWTHHMKSISYSETFVPEGGPEAETYQALTLGAGVQWREAYAAAQENNRYVVGGISPDASVGAAGGWIGGGGHSAFAPKYGLGVDNVIQLTIVTANGEHVTANAHSNPDLFWALRGGGPGTYGVVTTVTYKTHPIEPLVAGLVTANFSSIEIAKSVGTEFLKLQPELSDAQWGGYSFYRQTNFVYILYAPTATMEQVNATLGPFLDYLKNTAGENNMQAVMVPRAVIL</sequence>
<keyword evidence="2" id="KW-0560">Oxidoreductase</keyword>
<keyword evidence="6" id="KW-1185">Reference proteome</keyword>
<feature type="domain" description="FAD-binding PCMH-type" evidence="4">
    <location>
        <begin position="128"/>
        <end position="313"/>
    </location>
</feature>
<keyword evidence="3" id="KW-0732">Signal</keyword>
<evidence type="ECO:0000313" key="5">
    <source>
        <dbReference type="EMBL" id="KAL0066894.1"/>
    </source>
</evidence>
<dbReference type="PANTHER" id="PTHR13878:SF91">
    <property type="entry name" value="FAD BINDING DOMAIN PROTEIN (AFU_ORTHOLOGUE AFUA_6G12070)-RELATED"/>
    <property type="match status" value="1"/>
</dbReference>
<evidence type="ECO:0000313" key="6">
    <source>
        <dbReference type="Proteomes" id="UP001437256"/>
    </source>
</evidence>
<reference evidence="5 6" key="1">
    <citation type="submission" date="2024-05" db="EMBL/GenBank/DDBJ databases">
        <title>A draft genome resource for the thread blight pathogen Marasmius tenuissimus strain MS-2.</title>
        <authorList>
            <person name="Yulfo-Soto G.E."/>
            <person name="Baruah I.K."/>
            <person name="Amoako-Attah I."/>
            <person name="Bukari Y."/>
            <person name="Meinhardt L.W."/>
            <person name="Bailey B.A."/>
            <person name="Cohen S.P."/>
        </authorList>
    </citation>
    <scope>NUCLEOTIDE SEQUENCE [LARGE SCALE GENOMIC DNA]</scope>
    <source>
        <strain evidence="5 6">MS-2</strain>
    </source>
</reference>
<organism evidence="5 6">
    <name type="scientific">Marasmius tenuissimus</name>
    <dbReference type="NCBI Taxonomy" id="585030"/>
    <lineage>
        <taxon>Eukaryota</taxon>
        <taxon>Fungi</taxon>
        <taxon>Dikarya</taxon>
        <taxon>Basidiomycota</taxon>
        <taxon>Agaricomycotina</taxon>
        <taxon>Agaricomycetes</taxon>
        <taxon>Agaricomycetidae</taxon>
        <taxon>Agaricales</taxon>
        <taxon>Marasmiineae</taxon>
        <taxon>Marasmiaceae</taxon>
        <taxon>Marasmius</taxon>
    </lineage>
</organism>
<gene>
    <name evidence="5" type="ORF">AAF712_006089</name>
</gene>
<proteinExistence type="inferred from homology"/>
<feature type="chain" id="PRO_5047404179" description="FAD-binding PCMH-type domain-containing protein" evidence="3">
    <location>
        <begin position="23"/>
        <end position="406"/>
    </location>
</feature>
<name>A0ABR3A1G6_9AGAR</name>
<comment type="similarity">
    <text evidence="1">Belongs to the oxygen-dependent FAD-linked oxidoreductase family.</text>
</comment>
<feature type="signal peptide" evidence="3">
    <location>
        <begin position="1"/>
        <end position="22"/>
    </location>
</feature>
<evidence type="ECO:0000256" key="2">
    <source>
        <dbReference type="ARBA" id="ARBA00023002"/>
    </source>
</evidence>
<evidence type="ECO:0000256" key="3">
    <source>
        <dbReference type="SAM" id="SignalP"/>
    </source>
</evidence>
<protein>
    <recommendedName>
        <fullName evidence="4">FAD-binding PCMH-type domain-containing protein</fullName>
    </recommendedName>
</protein>
<dbReference type="Pfam" id="PF01565">
    <property type="entry name" value="FAD_binding_4"/>
    <property type="match status" value="1"/>
</dbReference>
<comment type="caution">
    <text evidence="5">The sequence shown here is derived from an EMBL/GenBank/DDBJ whole genome shotgun (WGS) entry which is preliminary data.</text>
</comment>
<dbReference type="InterPro" id="IPR016166">
    <property type="entry name" value="FAD-bd_PCMH"/>
</dbReference>
<dbReference type="PROSITE" id="PS51387">
    <property type="entry name" value="FAD_PCMH"/>
    <property type="match status" value="1"/>
</dbReference>
<dbReference type="InterPro" id="IPR006094">
    <property type="entry name" value="Oxid_FAD_bind_N"/>
</dbReference>